<keyword evidence="2" id="KW-0812">Transmembrane</keyword>
<feature type="compositionally biased region" description="Low complexity" evidence="1">
    <location>
        <begin position="43"/>
        <end position="55"/>
    </location>
</feature>
<evidence type="ECO:0008006" key="4">
    <source>
        <dbReference type="Google" id="ProtNLM"/>
    </source>
</evidence>
<name>A0AA97PJT7_PYRO3</name>
<gene>
    <name evidence="3" type="ORF">OOU_Y34scaffold00608g73</name>
</gene>
<accession>A0AA97PJT7</accession>
<reference evidence="3" key="1">
    <citation type="journal article" date="2012" name="PLoS Genet.">
        <title>Comparative analysis of the genomes of two field isolates of the rice blast fungus Magnaporthe oryzae.</title>
        <authorList>
            <person name="Xue M."/>
            <person name="Yang J."/>
            <person name="Li Z."/>
            <person name="Hu S."/>
            <person name="Yao N."/>
            <person name="Dean R.A."/>
            <person name="Zhao W."/>
            <person name="Shen M."/>
            <person name="Zhang H."/>
            <person name="Li C."/>
            <person name="Liu L."/>
            <person name="Cao L."/>
            <person name="Xu X."/>
            <person name="Xing Y."/>
            <person name="Hsiang T."/>
            <person name="Zhang Z."/>
            <person name="Xu J.R."/>
            <person name="Peng Y.L."/>
        </authorList>
    </citation>
    <scope>NUCLEOTIDE SEQUENCE</scope>
    <source>
        <strain evidence="3">Y34</strain>
    </source>
</reference>
<evidence type="ECO:0000256" key="2">
    <source>
        <dbReference type="SAM" id="Phobius"/>
    </source>
</evidence>
<organism evidence="3">
    <name type="scientific">Pyricularia oryzae (strain Y34)</name>
    <name type="common">Rice blast fungus</name>
    <name type="synonym">Magnaporthe oryzae</name>
    <dbReference type="NCBI Taxonomy" id="1143189"/>
    <lineage>
        <taxon>Eukaryota</taxon>
        <taxon>Fungi</taxon>
        <taxon>Dikarya</taxon>
        <taxon>Ascomycota</taxon>
        <taxon>Pezizomycotina</taxon>
        <taxon>Sordariomycetes</taxon>
        <taxon>Sordariomycetidae</taxon>
        <taxon>Magnaporthales</taxon>
        <taxon>Pyriculariaceae</taxon>
        <taxon>Pyricularia</taxon>
    </lineage>
</organism>
<keyword evidence="2" id="KW-0472">Membrane</keyword>
<evidence type="ECO:0000256" key="1">
    <source>
        <dbReference type="SAM" id="MobiDB-lite"/>
    </source>
</evidence>
<evidence type="ECO:0000313" key="3">
    <source>
        <dbReference type="EMBL" id="ELQ37306.1"/>
    </source>
</evidence>
<feature type="transmembrane region" description="Helical" evidence="2">
    <location>
        <begin position="183"/>
        <end position="204"/>
    </location>
</feature>
<dbReference type="AlphaFoldDB" id="A0AA97PJT7"/>
<feature type="region of interest" description="Disordered" evidence="1">
    <location>
        <begin position="1"/>
        <end position="60"/>
    </location>
</feature>
<keyword evidence="2" id="KW-1133">Transmembrane helix</keyword>
<proteinExistence type="predicted"/>
<dbReference type="Proteomes" id="UP000011086">
    <property type="component" value="Unassembled WGS sequence"/>
</dbReference>
<sequence>MSQNTQPHPRALADAGEEQQLLHHRGKAVLGESLLPPPPPPSAAAAAATTKTPSTGRVGPSLMDLPTELHILISQELIYPDALSLKHTSRHFYDLTYTGVKLKVSWLMQRRQLHLECPNDTRCDLGSDLRFCRGSVRLLMQRRREHVECDSRPGLGCLVFGTPVCTHRQQPLQRIRRWLKSRLTIELQWLLLAAALVVLCWMWLPQLSAYLAPST</sequence>
<protein>
    <recommendedName>
        <fullName evidence="4">F-box domain-containing protein</fullName>
    </recommendedName>
</protein>
<dbReference type="EMBL" id="JH793781">
    <property type="protein sequence ID" value="ELQ37306.1"/>
    <property type="molecule type" value="Genomic_DNA"/>
</dbReference>